<name>A0ABS9YXF9_9MYCO</name>
<evidence type="ECO:0000313" key="3">
    <source>
        <dbReference type="EMBL" id="MCI4675926.1"/>
    </source>
</evidence>
<proteinExistence type="predicted"/>
<sequence length="389" mass="42715">MNESHVARCIDPVYSVVSEFSEGTFSAVRLAMQNTSGLIDVHHHIVPKEYVKALSKLGVTKGLGVQLPKWDVNKALDVMAHHGISTAILSISAPGVYFKDNDRRSAIAKDLSRQTNEICAGLIADHPGRFGAFATLPVPDVDAALDELAYSLDELKLNGVILLTNYDGYYLGDPRFDELFAELNRRKTVVFIHPQSPPGQEQSHLGLPEAMLDVCFDTTRTAFSLIVNGVTKNYPDIRFILAHAGGAVPYLAGRVSITASMLADLKGAVPVVADGIGKLFSLSDKLEEKMPDQLSYYLRFKNNVLPEGPDYFLRRFYYDTALSASPHCFSSLLTVTDCSHIVFGTDYIFATEAAVPATINGLRNNDRFTPDSVRAIERETALTLFPALR</sequence>
<evidence type="ECO:0000256" key="1">
    <source>
        <dbReference type="ARBA" id="ARBA00023239"/>
    </source>
</evidence>
<evidence type="ECO:0000259" key="2">
    <source>
        <dbReference type="Pfam" id="PF04909"/>
    </source>
</evidence>
<dbReference type="EMBL" id="JAIVFL010000001">
    <property type="protein sequence ID" value="MCI4675926.1"/>
    <property type="molecule type" value="Genomic_DNA"/>
</dbReference>
<accession>A0ABS9YXF9</accession>
<protein>
    <submittedName>
        <fullName evidence="3">Amidohydrolase</fullName>
    </submittedName>
</protein>
<dbReference type="Proteomes" id="UP001139068">
    <property type="component" value="Unassembled WGS sequence"/>
</dbReference>
<dbReference type="InterPro" id="IPR032465">
    <property type="entry name" value="ACMSD"/>
</dbReference>
<reference evidence="3" key="1">
    <citation type="journal article" date="2022" name="ISME J.">
        <title>Identification of active gaseous-alkane degraders at natural gas seeps.</title>
        <authorList>
            <person name="Farhan Ul Haque M."/>
            <person name="Hernandez M."/>
            <person name="Crombie A.T."/>
            <person name="Murrell J.C."/>
        </authorList>
    </citation>
    <scope>NUCLEOTIDE SEQUENCE</scope>
    <source>
        <strain evidence="3">ANDR5</strain>
    </source>
</reference>
<dbReference type="PANTHER" id="PTHR21240">
    <property type="entry name" value="2-AMINO-3-CARBOXYLMUCONATE-6-SEMIALDEHYDE DECARBOXYLASE"/>
    <property type="match status" value="1"/>
</dbReference>
<dbReference type="SUPFAM" id="SSF51556">
    <property type="entry name" value="Metallo-dependent hydrolases"/>
    <property type="match status" value="1"/>
</dbReference>
<dbReference type="RefSeq" id="WP_243072181.1">
    <property type="nucleotide sequence ID" value="NZ_JAIVFL010000001.1"/>
</dbReference>
<dbReference type="InterPro" id="IPR032466">
    <property type="entry name" value="Metal_Hydrolase"/>
</dbReference>
<keyword evidence="4" id="KW-1185">Reference proteome</keyword>
<organism evidence="3 4">
    <name type="scientific">Candidatus Mycolicibacterium alkanivorans</name>
    <dbReference type="NCBI Taxonomy" id="2954114"/>
    <lineage>
        <taxon>Bacteria</taxon>
        <taxon>Bacillati</taxon>
        <taxon>Actinomycetota</taxon>
        <taxon>Actinomycetes</taxon>
        <taxon>Mycobacteriales</taxon>
        <taxon>Mycobacteriaceae</taxon>
        <taxon>Mycolicibacterium</taxon>
    </lineage>
</organism>
<dbReference type="Gene3D" id="3.20.20.140">
    <property type="entry name" value="Metal-dependent hydrolases"/>
    <property type="match status" value="1"/>
</dbReference>
<keyword evidence="1" id="KW-0456">Lyase</keyword>
<evidence type="ECO:0000313" key="4">
    <source>
        <dbReference type="Proteomes" id="UP001139068"/>
    </source>
</evidence>
<feature type="domain" description="Amidohydrolase-related" evidence="2">
    <location>
        <begin position="39"/>
        <end position="386"/>
    </location>
</feature>
<dbReference type="PANTHER" id="PTHR21240:SF28">
    <property type="entry name" value="ISO-OROTATE DECARBOXYLASE (EUROFUNG)"/>
    <property type="match status" value="1"/>
</dbReference>
<dbReference type="InterPro" id="IPR006680">
    <property type="entry name" value="Amidohydro-rel"/>
</dbReference>
<dbReference type="Pfam" id="PF04909">
    <property type="entry name" value="Amidohydro_2"/>
    <property type="match status" value="1"/>
</dbReference>
<gene>
    <name evidence="3" type="ORF">K9U37_14005</name>
</gene>
<comment type="caution">
    <text evidence="3">The sequence shown here is derived from an EMBL/GenBank/DDBJ whole genome shotgun (WGS) entry which is preliminary data.</text>
</comment>